<sequence length="44" mass="4852">MQNFSRGQKIPLSQLTSSQELTVTLVFQNPQNLTLDATLFGVDA</sequence>
<dbReference type="EMBL" id="BMOD01000007">
    <property type="protein sequence ID" value="GGJ36934.1"/>
    <property type="molecule type" value="Genomic_DNA"/>
</dbReference>
<accession>A0ABQ2CZP2</accession>
<dbReference type="RefSeq" id="WP_268239724.1">
    <property type="nucleotide sequence ID" value="NZ_BMOD01000007.1"/>
</dbReference>
<keyword evidence="2" id="KW-1185">Reference proteome</keyword>
<gene>
    <name evidence="1" type="ORF">GCM10008938_23720</name>
</gene>
<evidence type="ECO:0000313" key="2">
    <source>
        <dbReference type="Proteomes" id="UP000632222"/>
    </source>
</evidence>
<comment type="caution">
    <text evidence="1">The sequence shown here is derived from an EMBL/GenBank/DDBJ whole genome shotgun (WGS) entry which is preliminary data.</text>
</comment>
<organism evidence="1 2">
    <name type="scientific">Deinococcus roseus</name>
    <dbReference type="NCBI Taxonomy" id="392414"/>
    <lineage>
        <taxon>Bacteria</taxon>
        <taxon>Thermotogati</taxon>
        <taxon>Deinococcota</taxon>
        <taxon>Deinococci</taxon>
        <taxon>Deinococcales</taxon>
        <taxon>Deinococcaceae</taxon>
        <taxon>Deinococcus</taxon>
    </lineage>
</organism>
<name>A0ABQ2CZP2_9DEIO</name>
<proteinExistence type="predicted"/>
<evidence type="ECO:0000313" key="1">
    <source>
        <dbReference type="EMBL" id="GGJ36934.1"/>
    </source>
</evidence>
<reference evidence="2" key="1">
    <citation type="journal article" date="2019" name="Int. J. Syst. Evol. Microbiol.">
        <title>The Global Catalogue of Microorganisms (GCM) 10K type strain sequencing project: providing services to taxonomists for standard genome sequencing and annotation.</title>
        <authorList>
            <consortium name="The Broad Institute Genomics Platform"/>
            <consortium name="The Broad Institute Genome Sequencing Center for Infectious Disease"/>
            <person name="Wu L."/>
            <person name="Ma J."/>
        </authorList>
    </citation>
    <scope>NUCLEOTIDE SEQUENCE [LARGE SCALE GENOMIC DNA]</scope>
    <source>
        <strain evidence="2">JCM 14370</strain>
    </source>
</reference>
<protein>
    <submittedName>
        <fullName evidence="1">Uncharacterized protein</fullName>
    </submittedName>
</protein>
<dbReference type="Proteomes" id="UP000632222">
    <property type="component" value="Unassembled WGS sequence"/>
</dbReference>